<accession>G3H1M6</accession>
<reference evidence="2" key="1">
    <citation type="journal article" date="2011" name="Nat. Biotechnol.">
        <title>The genomic sequence of the Chinese hamster ovary (CHO)-K1 cell line.</title>
        <authorList>
            <person name="Xu X."/>
            <person name="Nagarajan H."/>
            <person name="Lewis N.E."/>
            <person name="Pan S."/>
            <person name="Cai Z."/>
            <person name="Liu X."/>
            <person name="Chen W."/>
            <person name="Xie M."/>
            <person name="Wang W."/>
            <person name="Hammond S."/>
            <person name="Andersen M.R."/>
            <person name="Neff N."/>
            <person name="Passarelli B."/>
            <person name="Koh W."/>
            <person name="Fan H.C."/>
            <person name="Wang J."/>
            <person name="Gui Y."/>
            <person name="Lee K.H."/>
            <person name="Betenbaugh M.J."/>
            <person name="Quake S.R."/>
            <person name="Famili I."/>
            <person name="Palsson B.O."/>
            <person name="Wang J."/>
        </authorList>
    </citation>
    <scope>NUCLEOTIDE SEQUENCE [LARGE SCALE GENOMIC DNA]</scope>
    <source>
        <strain evidence="2">CHO K1 cell line</strain>
    </source>
</reference>
<dbReference type="AlphaFoldDB" id="G3H1M6"/>
<proteinExistence type="predicted"/>
<gene>
    <name evidence="1" type="ORF">I79_004075</name>
</gene>
<protein>
    <submittedName>
        <fullName evidence="1">Uncharacterized protein</fullName>
    </submittedName>
</protein>
<name>G3H1M6_CRIGR</name>
<dbReference type="InParanoid" id="G3H1M6"/>
<evidence type="ECO:0000313" key="1">
    <source>
        <dbReference type="EMBL" id="EGV91873.1"/>
    </source>
</evidence>
<dbReference type="Proteomes" id="UP000001075">
    <property type="component" value="Unassembled WGS sequence"/>
</dbReference>
<sequence>MSLADIVYFVSETGSHVADGNCELLSLLLPLSKLWDYSYEPHVGFLWCWGSRQGFVNAR</sequence>
<evidence type="ECO:0000313" key="2">
    <source>
        <dbReference type="Proteomes" id="UP000001075"/>
    </source>
</evidence>
<dbReference type="EMBL" id="JH000107">
    <property type="protein sequence ID" value="EGV91873.1"/>
    <property type="molecule type" value="Genomic_DNA"/>
</dbReference>
<organism evidence="1 2">
    <name type="scientific">Cricetulus griseus</name>
    <name type="common">Chinese hamster</name>
    <name type="synonym">Cricetulus barabensis griseus</name>
    <dbReference type="NCBI Taxonomy" id="10029"/>
    <lineage>
        <taxon>Eukaryota</taxon>
        <taxon>Metazoa</taxon>
        <taxon>Chordata</taxon>
        <taxon>Craniata</taxon>
        <taxon>Vertebrata</taxon>
        <taxon>Euteleostomi</taxon>
        <taxon>Mammalia</taxon>
        <taxon>Eutheria</taxon>
        <taxon>Euarchontoglires</taxon>
        <taxon>Glires</taxon>
        <taxon>Rodentia</taxon>
        <taxon>Myomorpha</taxon>
        <taxon>Muroidea</taxon>
        <taxon>Cricetidae</taxon>
        <taxon>Cricetinae</taxon>
        <taxon>Cricetulus</taxon>
    </lineage>
</organism>